<dbReference type="InterPro" id="IPR036259">
    <property type="entry name" value="MFS_trans_sf"/>
</dbReference>
<evidence type="ECO:0000256" key="1">
    <source>
        <dbReference type="ARBA" id="ARBA00004651"/>
    </source>
</evidence>
<dbReference type="PANTHER" id="PTHR23508">
    <property type="entry name" value="CARBOXYLIC ACID TRANSPORTER PROTEIN HOMOLOG"/>
    <property type="match status" value="1"/>
</dbReference>
<dbReference type="PROSITE" id="PS50850">
    <property type="entry name" value="MFS"/>
    <property type="match status" value="1"/>
</dbReference>
<dbReference type="Proteomes" id="UP001370590">
    <property type="component" value="Unassembled WGS sequence"/>
</dbReference>
<keyword evidence="4 6" id="KW-1133">Transmembrane helix</keyword>
<dbReference type="Pfam" id="PF07690">
    <property type="entry name" value="MFS_1"/>
    <property type="match status" value="1"/>
</dbReference>
<feature type="transmembrane region" description="Helical" evidence="6">
    <location>
        <begin position="170"/>
        <end position="187"/>
    </location>
</feature>
<feature type="transmembrane region" description="Helical" evidence="6">
    <location>
        <begin position="88"/>
        <end position="107"/>
    </location>
</feature>
<sequence>MDLFKDESRSLTSNQKLTLASSTAGFGLENMDVMFLSFALTSIIADLHISAGAAGLISSVTNLGMLLGGILFGILADKYGRVKIFSHTILIFAFATAAMFFANNIYLVFLFRFIAGIGAGGEYGAGITLIAENFRHGKIAKWTSIASIGGQIGAIAAALVAAFVLPRFGWHALFLVGLIPVLFAFFVRRNLKESDEFKTEVKNNPKETKGSLKLLFATPRLAYQTFALIVMVIVQIAGYFGLMNWLPSIMQKQLGLSVSGSSTWMIVTIVGMSLGMMTFGSIMDFFGPRRAFGIFLFIAAISVYAIVFAFNAWTLLLASTVVGFFSNGMYGGYGAIISRLYPTEIRATANNLIMSVGRAIGGFSPVVIGILMEHYSLTIVMASLSVLYLISLITMLSIPALKTFHEDLEE</sequence>
<feature type="transmembrane region" description="Helical" evidence="6">
    <location>
        <begin position="143"/>
        <end position="164"/>
    </location>
</feature>
<dbReference type="Gene3D" id="1.20.1250.20">
    <property type="entry name" value="MFS general substrate transporter like domains"/>
    <property type="match status" value="1"/>
</dbReference>
<evidence type="ECO:0000256" key="6">
    <source>
        <dbReference type="SAM" id="Phobius"/>
    </source>
</evidence>
<feature type="transmembrane region" description="Helical" evidence="6">
    <location>
        <begin position="291"/>
        <end position="310"/>
    </location>
</feature>
<name>A0ABU8SJR9_9LACO</name>
<dbReference type="SUPFAM" id="SSF103473">
    <property type="entry name" value="MFS general substrate transporter"/>
    <property type="match status" value="1"/>
</dbReference>
<feature type="transmembrane region" description="Helical" evidence="6">
    <location>
        <begin position="262"/>
        <end position="279"/>
    </location>
</feature>
<dbReference type="EMBL" id="JAWMWH010000001">
    <property type="protein sequence ID" value="MEJ6400014.1"/>
    <property type="molecule type" value="Genomic_DNA"/>
</dbReference>
<organism evidence="8 9">
    <name type="scientific">Nicoliella lavandulae</name>
    <dbReference type="NCBI Taxonomy" id="3082954"/>
    <lineage>
        <taxon>Bacteria</taxon>
        <taxon>Bacillati</taxon>
        <taxon>Bacillota</taxon>
        <taxon>Bacilli</taxon>
        <taxon>Lactobacillales</taxon>
        <taxon>Lactobacillaceae</taxon>
        <taxon>Nicoliella</taxon>
    </lineage>
</organism>
<evidence type="ECO:0000256" key="3">
    <source>
        <dbReference type="ARBA" id="ARBA00022692"/>
    </source>
</evidence>
<feature type="transmembrane region" description="Helical" evidence="6">
    <location>
        <begin position="221"/>
        <end position="242"/>
    </location>
</feature>
<evidence type="ECO:0000256" key="5">
    <source>
        <dbReference type="ARBA" id="ARBA00023136"/>
    </source>
</evidence>
<feature type="transmembrane region" description="Helical" evidence="6">
    <location>
        <begin position="316"/>
        <end position="337"/>
    </location>
</feature>
<reference evidence="8 9" key="1">
    <citation type="submission" date="2023-10" db="EMBL/GenBank/DDBJ databases">
        <title>Nicoliella lavandulae sp. nov. isolated from Lavandula angustifolia flowers.</title>
        <authorList>
            <person name="Alcantara C."/>
            <person name="Zuniga M."/>
            <person name="Landete J.M."/>
            <person name="Monedero V."/>
        </authorList>
    </citation>
    <scope>NUCLEOTIDE SEQUENCE [LARGE SCALE GENOMIC DNA]</scope>
    <source>
        <strain evidence="8 9">Es01</strain>
    </source>
</reference>
<dbReference type="InterPro" id="IPR011701">
    <property type="entry name" value="MFS"/>
</dbReference>
<comment type="subcellular location">
    <subcellularLocation>
        <location evidence="1">Cell membrane</location>
        <topology evidence="1">Multi-pass membrane protein</topology>
    </subcellularLocation>
</comment>
<evidence type="ECO:0000256" key="4">
    <source>
        <dbReference type="ARBA" id="ARBA00022989"/>
    </source>
</evidence>
<gene>
    <name evidence="8" type="ORF">R4146_02300</name>
</gene>
<feature type="transmembrane region" description="Helical" evidence="6">
    <location>
        <begin position="349"/>
        <end position="371"/>
    </location>
</feature>
<feature type="transmembrane region" description="Helical" evidence="6">
    <location>
        <begin position="377"/>
        <end position="398"/>
    </location>
</feature>
<evidence type="ECO:0000313" key="8">
    <source>
        <dbReference type="EMBL" id="MEJ6400014.1"/>
    </source>
</evidence>
<evidence type="ECO:0000259" key="7">
    <source>
        <dbReference type="PROSITE" id="PS50850"/>
    </source>
</evidence>
<dbReference type="InterPro" id="IPR020846">
    <property type="entry name" value="MFS_dom"/>
</dbReference>
<keyword evidence="2" id="KW-0813">Transport</keyword>
<dbReference type="PANTHER" id="PTHR23508:SF10">
    <property type="entry name" value="CARBOXYLIC ACID TRANSPORTER PROTEIN HOMOLOG"/>
    <property type="match status" value="1"/>
</dbReference>
<keyword evidence="9" id="KW-1185">Reference proteome</keyword>
<feature type="domain" description="Major facilitator superfamily (MFS) profile" evidence="7">
    <location>
        <begin position="18"/>
        <end position="403"/>
    </location>
</feature>
<feature type="transmembrane region" description="Helical" evidence="6">
    <location>
        <begin position="56"/>
        <end position="76"/>
    </location>
</feature>
<protein>
    <submittedName>
        <fullName evidence="8">MFS transporter</fullName>
    </submittedName>
</protein>
<evidence type="ECO:0000256" key="2">
    <source>
        <dbReference type="ARBA" id="ARBA00022448"/>
    </source>
</evidence>
<comment type="caution">
    <text evidence="8">The sequence shown here is derived from an EMBL/GenBank/DDBJ whole genome shotgun (WGS) entry which is preliminary data.</text>
</comment>
<proteinExistence type="predicted"/>
<keyword evidence="3 6" id="KW-0812">Transmembrane</keyword>
<dbReference type="RefSeq" id="WP_339959839.1">
    <property type="nucleotide sequence ID" value="NZ_JAWMWH010000001.1"/>
</dbReference>
<evidence type="ECO:0000313" key="9">
    <source>
        <dbReference type="Proteomes" id="UP001370590"/>
    </source>
</evidence>
<accession>A0ABU8SJR9</accession>
<keyword evidence="5 6" id="KW-0472">Membrane</keyword>